<comment type="caution">
    <text evidence="2">The sequence shown here is derived from an EMBL/GenBank/DDBJ whole genome shotgun (WGS) entry which is preliminary data.</text>
</comment>
<sequence>MAAADRRRWRRRRRRRYDACRALAAAAAAASLGGATVELPPQFDWRHRPVPTAVATLRDACVCVRSCTLCSRRGRQIRKGVQKGEQWREREEAASCDRYGKKPPGISTGVVTRSDATRRETRADGASRAKGVAPRTLRERENRERVPWHLGDARGRSDSRRTRWPCLITGLEGQSR</sequence>
<gene>
    <name evidence="2" type="ORF">PUN28_009360</name>
</gene>
<evidence type="ECO:0000313" key="3">
    <source>
        <dbReference type="Proteomes" id="UP001430953"/>
    </source>
</evidence>
<feature type="compositionally biased region" description="Basic and acidic residues" evidence="1">
    <location>
        <begin position="115"/>
        <end position="127"/>
    </location>
</feature>
<evidence type="ECO:0000313" key="2">
    <source>
        <dbReference type="EMBL" id="KAL0118632.1"/>
    </source>
</evidence>
<dbReference type="EMBL" id="JADYXP020000008">
    <property type="protein sequence ID" value="KAL0118632.1"/>
    <property type="molecule type" value="Genomic_DNA"/>
</dbReference>
<feature type="region of interest" description="Disordered" evidence="1">
    <location>
        <begin position="114"/>
        <end position="159"/>
    </location>
</feature>
<protein>
    <submittedName>
        <fullName evidence="2">Uncharacterized protein</fullName>
    </submittedName>
</protein>
<keyword evidence="3" id="KW-1185">Reference proteome</keyword>
<dbReference type="Proteomes" id="UP001430953">
    <property type="component" value="Unassembled WGS sequence"/>
</dbReference>
<proteinExistence type="predicted"/>
<evidence type="ECO:0000256" key="1">
    <source>
        <dbReference type="SAM" id="MobiDB-lite"/>
    </source>
</evidence>
<organism evidence="2 3">
    <name type="scientific">Cardiocondyla obscurior</name>
    <dbReference type="NCBI Taxonomy" id="286306"/>
    <lineage>
        <taxon>Eukaryota</taxon>
        <taxon>Metazoa</taxon>
        <taxon>Ecdysozoa</taxon>
        <taxon>Arthropoda</taxon>
        <taxon>Hexapoda</taxon>
        <taxon>Insecta</taxon>
        <taxon>Pterygota</taxon>
        <taxon>Neoptera</taxon>
        <taxon>Endopterygota</taxon>
        <taxon>Hymenoptera</taxon>
        <taxon>Apocrita</taxon>
        <taxon>Aculeata</taxon>
        <taxon>Formicoidea</taxon>
        <taxon>Formicidae</taxon>
        <taxon>Myrmicinae</taxon>
        <taxon>Cardiocondyla</taxon>
    </lineage>
</organism>
<feature type="compositionally biased region" description="Basic and acidic residues" evidence="1">
    <location>
        <begin position="136"/>
        <end position="159"/>
    </location>
</feature>
<reference evidence="2 3" key="1">
    <citation type="submission" date="2023-03" db="EMBL/GenBank/DDBJ databases">
        <title>High recombination rates correlate with genetic variation in Cardiocondyla obscurior ants.</title>
        <authorList>
            <person name="Errbii M."/>
        </authorList>
    </citation>
    <scope>NUCLEOTIDE SEQUENCE [LARGE SCALE GENOMIC DNA]</scope>
    <source>
        <strain evidence="2">Alpha-2009</strain>
        <tissue evidence="2">Whole body</tissue>
    </source>
</reference>
<dbReference type="AlphaFoldDB" id="A0AAW2FXH2"/>
<accession>A0AAW2FXH2</accession>
<name>A0AAW2FXH2_9HYME</name>